<dbReference type="InterPro" id="IPR043129">
    <property type="entry name" value="ATPase_NBD"/>
</dbReference>
<dbReference type="Gene3D" id="3.30.420.40">
    <property type="match status" value="1"/>
</dbReference>
<evidence type="ECO:0000259" key="7">
    <source>
        <dbReference type="Pfam" id="PF00349"/>
    </source>
</evidence>
<dbReference type="OrthoDB" id="419537at2759"/>
<dbReference type="GO" id="GO:0001678">
    <property type="term" value="P:intracellular glucose homeostasis"/>
    <property type="evidence" value="ECO:0007669"/>
    <property type="project" value="InterPro"/>
</dbReference>
<feature type="domain" description="Hexokinase N-terminal" evidence="7">
    <location>
        <begin position="14"/>
        <end position="250"/>
    </location>
</feature>
<organism evidence="9">
    <name type="scientific">Rosellinia necatrix</name>
    <name type="common">White root-rot fungus</name>
    <dbReference type="NCBI Taxonomy" id="77044"/>
    <lineage>
        <taxon>Eukaryota</taxon>
        <taxon>Fungi</taxon>
        <taxon>Dikarya</taxon>
        <taxon>Ascomycota</taxon>
        <taxon>Pezizomycotina</taxon>
        <taxon>Sordariomycetes</taxon>
        <taxon>Xylariomycetidae</taxon>
        <taxon>Xylariales</taxon>
        <taxon>Xylariaceae</taxon>
        <taxon>Rosellinia</taxon>
    </lineage>
</organism>
<evidence type="ECO:0000259" key="8">
    <source>
        <dbReference type="Pfam" id="PF03727"/>
    </source>
</evidence>
<gene>
    <name evidence="9" type="ORF">SAMD00023353_0201100</name>
</gene>
<keyword evidence="5 6" id="KW-0067">ATP-binding</keyword>
<dbReference type="GO" id="GO:0006013">
    <property type="term" value="P:mannose metabolic process"/>
    <property type="evidence" value="ECO:0007669"/>
    <property type="project" value="TreeGrafter"/>
</dbReference>
<name>A0A1S7UKE1_ROSNE</name>
<dbReference type="GO" id="GO:0008865">
    <property type="term" value="F:fructokinase activity"/>
    <property type="evidence" value="ECO:0007669"/>
    <property type="project" value="TreeGrafter"/>
</dbReference>
<dbReference type="GO" id="GO:0019158">
    <property type="term" value="F:mannokinase activity"/>
    <property type="evidence" value="ECO:0007669"/>
    <property type="project" value="TreeGrafter"/>
</dbReference>
<dbReference type="CDD" id="cd24000">
    <property type="entry name" value="ASKHA_NBD_HK"/>
    <property type="match status" value="1"/>
</dbReference>
<keyword evidence="4 6" id="KW-0418">Kinase</keyword>
<dbReference type="Gene3D" id="3.40.367.20">
    <property type="match status" value="1"/>
</dbReference>
<dbReference type="GO" id="GO:0006006">
    <property type="term" value="P:glucose metabolic process"/>
    <property type="evidence" value="ECO:0007669"/>
    <property type="project" value="TreeGrafter"/>
</dbReference>
<accession>A0A1S7UKE1</accession>
<keyword evidence="6" id="KW-0324">Glycolysis</keyword>
<evidence type="ECO:0000256" key="5">
    <source>
        <dbReference type="ARBA" id="ARBA00022840"/>
    </source>
</evidence>
<protein>
    <recommendedName>
        <fullName evidence="6">Phosphotransferase</fullName>
        <ecNumber evidence="6">2.7.1.-</ecNumber>
    </recommendedName>
</protein>
<dbReference type="AlphaFoldDB" id="A0A1S7UKE1"/>
<dbReference type="GO" id="GO:0005524">
    <property type="term" value="F:ATP binding"/>
    <property type="evidence" value="ECO:0007669"/>
    <property type="project" value="UniProtKB-UniRule"/>
</dbReference>
<dbReference type="GO" id="GO:0005829">
    <property type="term" value="C:cytosol"/>
    <property type="evidence" value="ECO:0007669"/>
    <property type="project" value="TreeGrafter"/>
</dbReference>
<dbReference type="Pfam" id="PF03727">
    <property type="entry name" value="Hexokinase_2"/>
    <property type="match status" value="1"/>
</dbReference>
<comment type="similarity">
    <text evidence="1 6">Belongs to the hexokinase family.</text>
</comment>
<dbReference type="InterPro" id="IPR022672">
    <property type="entry name" value="Hexokinase_N"/>
</dbReference>
<dbReference type="GO" id="GO:0005739">
    <property type="term" value="C:mitochondrion"/>
    <property type="evidence" value="ECO:0007669"/>
    <property type="project" value="TreeGrafter"/>
</dbReference>
<evidence type="ECO:0000313" key="9">
    <source>
        <dbReference type="EMBL" id="GAP83519.2"/>
    </source>
</evidence>
<keyword evidence="2 6" id="KW-0808">Transferase</keyword>
<evidence type="ECO:0000313" key="10">
    <source>
        <dbReference type="Proteomes" id="UP000054516"/>
    </source>
</evidence>
<dbReference type="PANTHER" id="PTHR19443:SF29">
    <property type="entry name" value="PHOSPHOTRANSFERASE"/>
    <property type="match status" value="1"/>
</dbReference>
<dbReference type="PROSITE" id="PS51748">
    <property type="entry name" value="HEXOKINASE_2"/>
    <property type="match status" value="1"/>
</dbReference>
<feature type="domain" description="Hexokinase C-terminal" evidence="8">
    <location>
        <begin position="262"/>
        <end position="537"/>
    </location>
</feature>
<evidence type="ECO:0000256" key="6">
    <source>
        <dbReference type="RuleBase" id="RU362007"/>
    </source>
</evidence>
<dbReference type="STRING" id="77044.A0A1S7UKE1"/>
<dbReference type="Proteomes" id="UP000054516">
    <property type="component" value="Unassembled WGS sequence"/>
</dbReference>
<dbReference type="GO" id="GO:0004340">
    <property type="term" value="F:glucokinase activity"/>
    <property type="evidence" value="ECO:0007669"/>
    <property type="project" value="TreeGrafter"/>
</dbReference>
<dbReference type="GO" id="GO:0005536">
    <property type="term" value="F:D-glucose binding"/>
    <property type="evidence" value="ECO:0007669"/>
    <property type="project" value="InterPro"/>
</dbReference>
<dbReference type="Pfam" id="PF00349">
    <property type="entry name" value="Hexokinase_1"/>
    <property type="match status" value="1"/>
</dbReference>
<dbReference type="EC" id="2.7.1.-" evidence="6"/>
<keyword evidence="3 6" id="KW-0547">Nucleotide-binding</keyword>
<evidence type="ECO:0000256" key="4">
    <source>
        <dbReference type="ARBA" id="ARBA00022777"/>
    </source>
</evidence>
<dbReference type="OMA" id="LDMGITF"/>
<evidence type="ECO:0000256" key="2">
    <source>
        <dbReference type="ARBA" id="ARBA00022679"/>
    </source>
</evidence>
<dbReference type="EMBL" id="DF977447">
    <property type="protein sequence ID" value="GAP83519.2"/>
    <property type="molecule type" value="Genomic_DNA"/>
</dbReference>
<dbReference type="UniPathway" id="UPA00109">
    <property type="reaction ID" value="UER00180"/>
</dbReference>
<reference evidence="9" key="1">
    <citation type="submission" date="2016-03" db="EMBL/GenBank/DDBJ databases">
        <title>Draft genome sequence of Rosellinia necatrix.</title>
        <authorList>
            <person name="Kanematsu S."/>
        </authorList>
    </citation>
    <scope>NUCLEOTIDE SEQUENCE [LARGE SCALE GENOMIC DNA]</scope>
    <source>
        <strain evidence="9">W97</strain>
    </source>
</reference>
<keyword evidence="10" id="KW-1185">Reference proteome</keyword>
<dbReference type="PANTHER" id="PTHR19443">
    <property type="entry name" value="HEXOKINASE"/>
    <property type="match status" value="1"/>
</dbReference>
<dbReference type="InterPro" id="IPR022673">
    <property type="entry name" value="Hexokinase_C"/>
</dbReference>
<sequence>MSTLAPMAPMAPMLERFLEPIHIDVAKAHVLARELHQTYQHLAAESLTQFLPTPISESILRPIEGRERGRHVCLTSQLHDGGIYRLMFNSGGTNLRVGFIELLGSESAPTSGGVTINGNHSDHRAPSNLRRVLERSWPIQETLKNENPDSLFAWIGSCIAQVVREGVEALNLELDDELPMGVAFSFPVVQHTLSEATIMAMGKGFAVTSKLDLGTLLVNGYEKSKPPDLPRIKVTAIVNDAVATLVSFVYQFQEDHYHKAAMGFICGTGTNATIPLRQSTLNPAKLPGKITVRAEDQVEDIKIAVNTEWSISGSIEPLQRLGLVSKWDIQLDAEGETPGFQPFEYMTSGRYLGELTRLIFLDYVKSHLGLSEGNLPPQLLHRFGLTTTFLSHYQPPHPSTLLQKLEVEFPPTTSQLPIEWTEEIAITLYHIAKSIEVRGAAFIAAAIIGLLACADDIPLSKPPDDGTNQHCTNGNTDKMNLVVGYTGGCIVHFQDYLSDCQLFLDSIIDAEFGTHAPVRLILSPCHDGGITGAGVLCGASQTKSKDV</sequence>
<evidence type="ECO:0000256" key="1">
    <source>
        <dbReference type="ARBA" id="ARBA00009225"/>
    </source>
</evidence>
<evidence type="ECO:0000256" key="3">
    <source>
        <dbReference type="ARBA" id="ARBA00022741"/>
    </source>
</evidence>
<dbReference type="SUPFAM" id="SSF53067">
    <property type="entry name" value="Actin-like ATPase domain"/>
    <property type="match status" value="2"/>
</dbReference>
<dbReference type="PRINTS" id="PR00475">
    <property type="entry name" value="HEXOKINASE"/>
</dbReference>
<dbReference type="InterPro" id="IPR001312">
    <property type="entry name" value="Hexokinase"/>
</dbReference>
<dbReference type="GO" id="GO:0006096">
    <property type="term" value="P:glycolytic process"/>
    <property type="evidence" value="ECO:0007669"/>
    <property type="project" value="UniProtKB-UniPathway"/>
</dbReference>
<proteinExistence type="inferred from homology"/>